<dbReference type="AlphaFoldDB" id="H3A0H1"/>
<feature type="binding site" evidence="15">
    <location>
        <position position="431"/>
    </location>
    <ligand>
        <name>cyanocob(III)alamin</name>
        <dbReference type="ChEBI" id="CHEBI:17439"/>
    </ligand>
</feature>
<dbReference type="GO" id="GO:0006824">
    <property type="term" value="P:cobalt ion transport"/>
    <property type="evidence" value="ECO:0007669"/>
    <property type="project" value="UniProtKB-KW"/>
</dbReference>
<organism evidence="19 20">
    <name type="scientific">Latimeria chalumnae</name>
    <name type="common">Coelacanth</name>
    <dbReference type="NCBI Taxonomy" id="7897"/>
    <lineage>
        <taxon>Eukaryota</taxon>
        <taxon>Metazoa</taxon>
        <taxon>Chordata</taxon>
        <taxon>Craniata</taxon>
        <taxon>Vertebrata</taxon>
        <taxon>Euteleostomi</taxon>
        <taxon>Coelacanthiformes</taxon>
        <taxon>Coelacanthidae</taxon>
        <taxon>Latimeria</taxon>
    </lineage>
</organism>
<evidence type="ECO:0000256" key="14">
    <source>
        <dbReference type="ARBA" id="ARBA00041463"/>
    </source>
</evidence>
<dbReference type="HOGENOM" id="CLU_052188_1_0_1"/>
<dbReference type="GO" id="GO:0015889">
    <property type="term" value="P:cobalamin transport"/>
    <property type="evidence" value="ECO:0007669"/>
    <property type="project" value="InterPro"/>
</dbReference>
<proteinExistence type="inferred from homology"/>
<keyword evidence="5" id="KW-0964">Secreted</keyword>
<dbReference type="GO" id="GO:0031419">
    <property type="term" value="F:cobalamin binding"/>
    <property type="evidence" value="ECO:0007669"/>
    <property type="project" value="InterPro"/>
</dbReference>
<reference evidence="20" key="1">
    <citation type="submission" date="2011-08" db="EMBL/GenBank/DDBJ databases">
        <title>The draft genome of Latimeria chalumnae.</title>
        <authorList>
            <person name="Di Palma F."/>
            <person name="Alfoldi J."/>
            <person name="Johnson J."/>
            <person name="Berlin A."/>
            <person name="Gnerre S."/>
            <person name="Jaffe D."/>
            <person name="MacCallum I."/>
            <person name="Young S."/>
            <person name="Walker B.J."/>
            <person name="Lander E."/>
            <person name="Lindblad-Toh K."/>
        </authorList>
    </citation>
    <scope>NUCLEOTIDE SEQUENCE [LARGE SCALE GENOMIC DNA]</scope>
    <source>
        <strain evidence="20">Wild caught</strain>
    </source>
</reference>
<dbReference type="InParanoid" id="H3A0H1"/>
<reference evidence="19" key="3">
    <citation type="submission" date="2025-09" db="UniProtKB">
        <authorList>
            <consortium name="Ensembl"/>
        </authorList>
    </citation>
    <scope>IDENTIFICATION</scope>
</reference>
<dbReference type="Proteomes" id="UP000008672">
    <property type="component" value="Unassembled WGS sequence"/>
</dbReference>
<dbReference type="PANTHER" id="PTHR10559:SF14">
    <property type="entry name" value="TRANSCOBALAMIN-2"/>
    <property type="match status" value="1"/>
</dbReference>
<evidence type="ECO:0000313" key="19">
    <source>
        <dbReference type="Ensembl" id="ENSLACP00000003142.2"/>
    </source>
</evidence>
<feature type="disulfide bond" evidence="16">
    <location>
        <begin position="22"/>
        <end position="263"/>
    </location>
</feature>
<feature type="chain" id="PRO_5003579814" description="Transcobalamin-2" evidence="17">
    <location>
        <begin position="22"/>
        <end position="431"/>
    </location>
</feature>
<evidence type="ECO:0000259" key="18">
    <source>
        <dbReference type="Pfam" id="PF14478"/>
    </source>
</evidence>
<dbReference type="STRING" id="7897.ENSLACP00000003142"/>
<keyword evidence="20" id="KW-1185">Reference proteome</keyword>
<feature type="binding site" evidence="15">
    <location>
        <position position="240"/>
    </location>
    <ligand>
        <name>cyanocob(III)alamin</name>
        <dbReference type="ChEBI" id="CHEBI:17439"/>
    </ligand>
</feature>
<evidence type="ECO:0000256" key="10">
    <source>
        <dbReference type="ARBA" id="ARBA00023285"/>
    </source>
</evidence>
<evidence type="ECO:0000256" key="1">
    <source>
        <dbReference type="ARBA" id="ARBA00004613"/>
    </source>
</evidence>
<evidence type="ECO:0000256" key="4">
    <source>
        <dbReference type="ARBA" id="ARBA00022448"/>
    </source>
</evidence>
<evidence type="ECO:0000256" key="17">
    <source>
        <dbReference type="SAM" id="SignalP"/>
    </source>
</evidence>
<evidence type="ECO:0000256" key="8">
    <source>
        <dbReference type="ARBA" id="ARBA00023065"/>
    </source>
</evidence>
<accession>H3A0H1</accession>
<comment type="subunit">
    <text evidence="12">Interacts with CD320 (via LDL-receptor class A domains).</text>
</comment>
<dbReference type="Pfam" id="PF14478">
    <property type="entry name" value="DUF4430"/>
    <property type="match status" value="1"/>
</dbReference>
<evidence type="ECO:0000256" key="5">
    <source>
        <dbReference type="ARBA" id="ARBA00022525"/>
    </source>
</evidence>
<dbReference type="GO" id="GO:0046872">
    <property type="term" value="F:metal ion binding"/>
    <property type="evidence" value="ECO:0007669"/>
    <property type="project" value="UniProtKB-KW"/>
</dbReference>
<keyword evidence="8" id="KW-0406">Ion transport</keyword>
<evidence type="ECO:0000256" key="15">
    <source>
        <dbReference type="PIRSR" id="PIRSR602157-1"/>
    </source>
</evidence>
<feature type="binding site" evidence="15">
    <location>
        <begin position="145"/>
        <end position="149"/>
    </location>
    <ligand>
        <name>cyanocob(III)alamin</name>
        <dbReference type="ChEBI" id="CHEBI:17439"/>
    </ligand>
</feature>
<comment type="similarity">
    <text evidence="2">Belongs to the eukaryotic cobalamin transport proteins family.</text>
</comment>
<feature type="binding site" evidence="15">
    <location>
        <position position="409"/>
    </location>
    <ligand>
        <name>cyanocob(III)alamin</name>
        <dbReference type="ChEBI" id="CHEBI:17439"/>
    </ligand>
</feature>
<dbReference type="FunCoup" id="H3A0H1">
    <property type="interactions" value="104"/>
</dbReference>
<dbReference type="KEGG" id="lcm:102346616"/>
<evidence type="ECO:0000256" key="3">
    <source>
        <dbReference type="ARBA" id="ARBA00022426"/>
    </source>
</evidence>
<feature type="signal peptide" evidence="17">
    <location>
        <begin position="1"/>
        <end position="21"/>
    </location>
</feature>
<dbReference type="Ensembl" id="ENSLACT00000003172.2">
    <property type="protein sequence ID" value="ENSLACP00000003142.2"/>
    <property type="gene ID" value="ENSLACG00000002814.2"/>
</dbReference>
<name>H3A0H1_LATCH</name>
<dbReference type="Pfam" id="PF01122">
    <property type="entry name" value="Cobalamin_bind"/>
    <property type="match status" value="1"/>
</dbReference>
<comment type="function">
    <text evidence="11">Primary vitamin B12-binding and transport protein. Delivers cobalamin to cells.</text>
</comment>
<evidence type="ECO:0000256" key="9">
    <source>
        <dbReference type="ARBA" id="ARBA00023157"/>
    </source>
</evidence>
<dbReference type="Gene3D" id="1.50.10.20">
    <property type="match status" value="1"/>
</dbReference>
<evidence type="ECO:0000256" key="13">
    <source>
        <dbReference type="ARBA" id="ARBA00040958"/>
    </source>
</evidence>
<evidence type="ECO:0000256" key="2">
    <source>
        <dbReference type="ARBA" id="ARBA00006449"/>
    </source>
</evidence>
<reference evidence="19" key="2">
    <citation type="submission" date="2025-08" db="UniProtKB">
        <authorList>
            <consortium name="Ensembl"/>
        </authorList>
    </citation>
    <scope>IDENTIFICATION</scope>
</reference>
<dbReference type="OMA" id="QCVKDSG"/>
<keyword evidence="4" id="KW-0813">Transport</keyword>
<dbReference type="EMBL" id="AFYH01046181">
    <property type="status" value="NOT_ANNOTATED_CDS"/>
    <property type="molecule type" value="Genomic_DNA"/>
</dbReference>
<keyword evidence="10 15" id="KW-0170">Cobalt</keyword>
<feature type="binding site" evidence="15">
    <location>
        <position position="190"/>
    </location>
    <ligand>
        <name>cyanocob(III)alamin</name>
        <dbReference type="ChEBI" id="CHEBI:17439"/>
    </ligand>
</feature>
<dbReference type="GO" id="GO:0005615">
    <property type="term" value="C:extracellular space"/>
    <property type="evidence" value="ECO:0007669"/>
    <property type="project" value="TreeGrafter"/>
</dbReference>
<dbReference type="GeneID" id="102346616"/>
<keyword evidence="6" id="KW-0479">Metal-binding</keyword>
<dbReference type="Gene3D" id="2.170.130.30">
    <property type="match status" value="1"/>
</dbReference>
<gene>
    <name evidence="19" type="primary">LOC102346616</name>
</gene>
<dbReference type="RefSeq" id="XP_005993347.1">
    <property type="nucleotide sequence ID" value="XM_005993285.3"/>
</dbReference>
<dbReference type="Bgee" id="ENSLACG00000002814">
    <property type="expression patterns" value="Expressed in pelvic fin and 6 other cell types or tissues"/>
</dbReference>
<sequence>MELRFLALVFCLQFLPEPGTACDLPAEHTKLFLSLNKKLLRSLEDDSRVPNPSIYLGLRLSGTHNLQMEKRYLQRLQQELEPSLGRDKSTLESKPTTGLLSLYLLSLRASCLDMNTAEANGLITQLKHKLHHEKEHIVQHKRPQSNYYQYSLGILALCVNGKEVEHHVVRKLIHAESHEGFLHGDALSIDTEAMAGLALRCLELSESRYNEELKSKIKVAIQSVRQKILQSQDKEGLFGNVFSTPVAVQALVAMEMTENRDQCSKALGALVDAVRNGIFHNPMAMSTLNPVFHQKTYLDIRTMDCIAEEDGLTLGPKRPGGDVATKTIRVELMVEDSVNTSGSYTQQVVVPRGSSLLHVLKEAQKQKPGEFSFETAETLWGPFLTSVRSMKAQPTERTYWQLLKDNTVLDEGIGDHKPVDGEHIILRLTKW</sequence>
<dbReference type="InterPro" id="IPR027954">
    <property type="entry name" value="Transcobalamin-like_C"/>
</dbReference>
<keyword evidence="7 17" id="KW-0732">Signal</keyword>
<dbReference type="OrthoDB" id="9440006at2759"/>
<feature type="domain" description="Transcobalamin-like C-terminal" evidence="18">
    <location>
        <begin position="353"/>
        <end position="429"/>
    </location>
</feature>
<evidence type="ECO:0000256" key="12">
    <source>
        <dbReference type="ARBA" id="ARBA00038518"/>
    </source>
</evidence>
<dbReference type="InterPro" id="IPR051588">
    <property type="entry name" value="Cobalamin_Transport"/>
</dbReference>
<keyword evidence="3" id="KW-0171">Cobalt transport</keyword>
<dbReference type="EMBL" id="AFYH01046182">
    <property type="status" value="NOT_ANNOTATED_CDS"/>
    <property type="molecule type" value="Genomic_DNA"/>
</dbReference>
<dbReference type="PANTHER" id="PTHR10559">
    <property type="entry name" value="TRANSCOBALAMIN-1/GASTRIC INTRINSIC FACTOR"/>
    <property type="match status" value="1"/>
</dbReference>
<dbReference type="GeneTree" id="ENSGT00530000063370"/>
<evidence type="ECO:0000256" key="6">
    <source>
        <dbReference type="ARBA" id="ARBA00022723"/>
    </source>
</evidence>
<evidence type="ECO:0000256" key="16">
    <source>
        <dbReference type="PIRSR" id="PIRSR602157-2"/>
    </source>
</evidence>
<keyword evidence="9 16" id="KW-1015">Disulfide bond</keyword>
<evidence type="ECO:0000313" key="20">
    <source>
        <dbReference type="Proteomes" id="UP000008672"/>
    </source>
</evidence>
<dbReference type="InterPro" id="IPR002157">
    <property type="entry name" value="Cbl-bd_prot"/>
</dbReference>
<evidence type="ECO:0000256" key="11">
    <source>
        <dbReference type="ARBA" id="ARBA00037184"/>
    </source>
</evidence>
<dbReference type="eggNOG" id="ENOG502QSED">
    <property type="taxonomic scope" value="Eukaryota"/>
</dbReference>
<comment type="subcellular location">
    <subcellularLocation>
        <location evidence="1">Secreted</location>
    </subcellularLocation>
</comment>
<protein>
    <recommendedName>
        <fullName evidence="13">Transcobalamin-2</fullName>
    </recommendedName>
    <alternativeName>
        <fullName evidence="14">Transcobalamin II</fullName>
    </alternativeName>
</protein>
<feature type="binding site" evidence="15">
    <location>
        <begin position="400"/>
        <end position="402"/>
    </location>
    <ligand>
        <name>cyanocob(III)alamin</name>
        <dbReference type="ChEBI" id="CHEBI:17439"/>
    </ligand>
</feature>
<evidence type="ECO:0000256" key="7">
    <source>
        <dbReference type="ARBA" id="ARBA00022729"/>
    </source>
</evidence>
<feature type="disulfide bond" evidence="16">
    <location>
        <begin position="158"/>
        <end position="201"/>
    </location>
</feature>